<name>A0A2A5AZC7_9GAMM</name>
<feature type="compositionally biased region" description="Gly residues" evidence="1">
    <location>
        <begin position="550"/>
        <end position="570"/>
    </location>
</feature>
<feature type="transmembrane region" description="Helical" evidence="2">
    <location>
        <begin position="389"/>
        <end position="408"/>
    </location>
</feature>
<dbReference type="Pfam" id="PF20990">
    <property type="entry name" value="DUF2207_C"/>
    <property type="match status" value="1"/>
</dbReference>
<dbReference type="Proteomes" id="UP000218327">
    <property type="component" value="Unassembled WGS sequence"/>
</dbReference>
<dbReference type="AlphaFoldDB" id="A0A2A5AZC7"/>
<feature type="compositionally biased region" description="Low complexity" evidence="1">
    <location>
        <begin position="540"/>
        <end position="549"/>
    </location>
</feature>
<evidence type="ECO:0000313" key="6">
    <source>
        <dbReference type="EMBL" id="PCJ24667.1"/>
    </source>
</evidence>
<protein>
    <recommendedName>
        <fullName evidence="8">DUF2207 domain-containing protein</fullName>
    </recommendedName>
</protein>
<evidence type="ECO:0000259" key="4">
    <source>
        <dbReference type="Pfam" id="PF09972"/>
    </source>
</evidence>
<keyword evidence="2" id="KW-0472">Membrane</keyword>
<reference evidence="7" key="1">
    <citation type="submission" date="2017-08" db="EMBL/GenBank/DDBJ databases">
        <title>A dynamic microbial community with high functional redundancy inhabits the cold, oxic subseafloor aquifer.</title>
        <authorList>
            <person name="Tully B.J."/>
            <person name="Wheat C.G."/>
            <person name="Glazer B.T."/>
            <person name="Huber J.A."/>
        </authorList>
    </citation>
    <scope>NUCLEOTIDE SEQUENCE [LARGE SCALE GENOMIC DNA]</scope>
</reference>
<evidence type="ECO:0000259" key="5">
    <source>
        <dbReference type="Pfam" id="PF20990"/>
    </source>
</evidence>
<evidence type="ECO:0000256" key="1">
    <source>
        <dbReference type="SAM" id="MobiDB-lite"/>
    </source>
</evidence>
<dbReference type="InterPro" id="IPR018702">
    <property type="entry name" value="DUF2207"/>
</dbReference>
<keyword evidence="2" id="KW-1133">Transmembrane helix</keyword>
<feature type="domain" description="DUF2207" evidence="4">
    <location>
        <begin position="30"/>
        <end position="216"/>
    </location>
</feature>
<keyword evidence="2" id="KW-0812">Transmembrane</keyword>
<feature type="signal peptide" evidence="3">
    <location>
        <begin position="1"/>
        <end position="26"/>
    </location>
</feature>
<comment type="caution">
    <text evidence="6">The sequence shown here is derived from an EMBL/GenBank/DDBJ whole genome shotgun (WGS) entry which is preliminary data.</text>
</comment>
<organism evidence="6 7">
    <name type="scientific">SAR86 cluster bacterium</name>
    <dbReference type="NCBI Taxonomy" id="2030880"/>
    <lineage>
        <taxon>Bacteria</taxon>
        <taxon>Pseudomonadati</taxon>
        <taxon>Pseudomonadota</taxon>
        <taxon>Gammaproteobacteria</taxon>
        <taxon>SAR86 cluster</taxon>
    </lineage>
</organism>
<proteinExistence type="predicted"/>
<feature type="transmembrane region" description="Helical" evidence="2">
    <location>
        <begin position="242"/>
        <end position="259"/>
    </location>
</feature>
<feature type="domain" description="Predicted membrane protein YciQ-like C-terminal" evidence="5">
    <location>
        <begin position="278"/>
        <end position="495"/>
    </location>
</feature>
<evidence type="ECO:0000256" key="2">
    <source>
        <dbReference type="SAM" id="Phobius"/>
    </source>
</evidence>
<feature type="chain" id="PRO_5013060045" description="DUF2207 domain-containing protein" evidence="3">
    <location>
        <begin position="27"/>
        <end position="570"/>
    </location>
</feature>
<accession>A0A2A5AZC7</accession>
<keyword evidence="3" id="KW-0732">Signal</keyword>
<evidence type="ECO:0000256" key="3">
    <source>
        <dbReference type="SAM" id="SignalP"/>
    </source>
</evidence>
<sequence>MKYYSRYFFTLLIVSLMSLNSGVINAQERIISFHSDIDINIDASMTVTETIVVQAEGINIRRGIFRDFPTRYNDQYGNAYVVDFDVLDVFRDGSKEPWRQQRQGNGVRVYIGDANTVLAPEEYTYEIRYRTNRQLGFFEDHDELYWNVTGNGWAFSILNASATVHLPASVPADQITMEAYTGLQSSRRRSFEALVTDGGASVESTVVLGPQAGLTLVMTWPKGIVSEPGALQQSIYLLSDNLGVLLALLTLICATAYLYKTWLRVGIDPTAGIIFPHYAPPKGYSPASTRYISRMSYDKKTLTAAIINLAVNGHLKITMADGDYTLNRAELNEAPLAAGEKALLSYLFIDSDELELDNKNSSIISKASSMHKKALRRDYLNIYFARNTWLLLPSAAGSVATIVIVALSNSFVPIAAFLYIVNVLLHLIFIYLMKAPSRKGRLLMDKLDGFKLYLEVAEQDDLNLRNPPDKTPELFESYLPFAVALGVEQAWAEQFTAVFASIEARNGVSYHPVWYYGHFNSTQLSDFTKDVSSSMNTAISTASTPPGSTSGAGGGGFSGGGGGGGGGGGW</sequence>
<feature type="region of interest" description="Disordered" evidence="1">
    <location>
        <begin position="537"/>
        <end position="570"/>
    </location>
</feature>
<evidence type="ECO:0008006" key="8">
    <source>
        <dbReference type="Google" id="ProtNLM"/>
    </source>
</evidence>
<dbReference type="Pfam" id="PF09972">
    <property type="entry name" value="DUF2207"/>
    <property type="match status" value="1"/>
</dbReference>
<feature type="transmembrane region" description="Helical" evidence="2">
    <location>
        <begin position="414"/>
        <end position="433"/>
    </location>
</feature>
<dbReference type="InterPro" id="IPR048389">
    <property type="entry name" value="YciQ-like_C"/>
</dbReference>
<dbReference type="EMBL" id="NVVJ01000024">
    <property type="protein sequence ID" value="PCJ24667.1"/>
    <property type="molecule type" value="Genomic_DNA"/>
</dbReference>
<gene>
    <name evidence="6" type="ORF">COA96_09085</name>
</gene>
<evidence type="ECO:0000313" key="7">
    <source>
        <dbReference type="Proteomes" id="UP000218327"/>
    </source>
</evidence>